<name>A0A319EWY3_ASPSB</name>
<evidence type="ECO:0000256" key="1">
    <source>
        <dbReference type="SAM" id="MobiDB-lite"/>
    </source>
</evidence>
<organism evidence="3 4">
    <name type="scientific">Aspergillus sclerotiicarbonarius (strain CBS 121057 / IBT 28362)</name>
    <dbReference type="NCBI Taxonomy" id="1448318"/>
    <lineage>
        <taxon>Eukaryota</taxon>
        <taxon>Fungi</taxon>
        <taxon>Dikarya</taxon>
        <taxon>Ascomycota</taxon>
        <taxon>Pezizomycotina</taxon>
        <taxon>Eurotiomycetes</taxon>
        <taxon>Eurotiomycetidae</taxon>
        <taxon>Eurotiales</taxon>
        <taxon>Aspergillaceae</taxon>
        <taxon>Aspergillus</taxon>
        <taxon>Aspergillus subgen. Circumdati</taxon>
    </lineage>
</organism>
<feature type="compositionally biased region" description="Low complexity" evidence="1">
    <location>
        <begin position="113"/>
        <end position="123"/>
    </location>
</feature>
<reference evidence="3 4" key="1">
    <citation type="submission" date="2018-02" db="EMBL/GenBank/DDBJ databases">
        <title>The genomes of Aspergillus section Nigri reveals drivers in fungal speciation.</title>
        <authorList>
            <consortium name="DOE Joint Genome Institute"/>
            <person name="Vesth T.C."/>
            <person name="Nybo J."/>
            <person name="Theobald S."/>
            <person name="Brandl J."/>
            <person name="Frisvad J.C."/>
            <person name="Nielsen K.F."/>
            <person name="Lyhne E.K."/>
            <person name="Kogle M.E."/>
            <person name="Kuo A."/>
            <person name="Riley R."/>
            <person name="Clum A."/>
            <person name="Nolan M."/>
            <person name="Lipzen A."/>
            <person name="Salamov A."/>
            <person name="Henrissat B."/>
            <person name="Wiebenga A."/>
            <person name="De vries R.P."/>
            <person name="Grigoriev I.V."/>
            <person name="Mortensen U.H."/>
            <person name="Andersen M.R."/>
            <person name="Baker S.E."/>
        </authorList>
    </citation>
    <scope>NUCLEOTIDE SEQUENCE [LARGE SCALE GENOMIC DNA]</scope>
    <source>
        <strain evidence="3 4">CBS 121057</strain>
    </source>
</reference>
<accession>A0A319EWY3</accession>
<protein>
    <submittedName>
        <fullName evidence="3">Uncharacterized protein</fullName>
    </submittedName>
</protein>
<dbReference type="Proteomes" id="UP000248423">
    <property type="component" value="Unassembled WGS sequence"/>
</dbReference>
<dbReference type="EMBL" id="KZ826315">
    <property type="protein sequence ID" value="PYI12678.1"/>
    <property type="molecule type" value="Genomic_DNA"/>
</dbReference>
<feature type="signal peptide" evidence="2">
    <location>
        <begin position="1"/>
        <end position="25"/>
    </location>
</feature>
<keyword evidence="2" id="KW-0732">Signal</keyword>
<proteinExistence type="predicted"/>
<dbReference type="AlphaFoldDB" id="A0A319EWY3"/>
<feature type="region of interest" description="Disordered" evidence="1">
    <location>
        <begin position="75"/>
        <end position="98"/>
    </location>
</feature>
<feature type="chain" id="PRO_5016431095" evidence="2">
    <location>
        <begin position="26"/>
        <end position="285"/>
    </location>
</feature>
<sequence>MWFQNLTTQKAFALASLFLTSGVSAAALPKSPVDLAPSFVADVPTNTQISTTGADGKPTSVPIVDVPNCRFCRDDDEDELTTGGGALPGISGSETDQASAASSLESIPVITVSSSGDSSDAPSQTTHQPATQAKRAATATKTDDKYRALKKALGKTPEVGKGYAIKIKSERNMVSGKRFVSHYVIAAGYVIQETEGNTVLLKFDAGCWDIQLDDGKISFEDRNGDSWYNWDAKFTVLGKIKSGLTFVDVEEYGTAIAKEMNDKGYHLLMNNCRDFVNKLYAKLKA</sequence>
<evidence type="ECO:0000256" key="2">
    <source>
        <dbReference type="SAM" id="SignalP"/>
    </source>
</evidence>
<dbReference type="OrthoDB" id="4504815at2759"/>
<evidence type="ECO:0000313" key="4">
    <source>
        <dbReference type="Proteomes" id="UP000248423"/>
    </source>
</evidence>
<gene>
    <name evidence="3" type="ORF">BO78DRAFT_356969</name>
</gene>
<feature type="compositionally biased region" description="Low complexity" evidence="1">
    <location>
        <begin position="130"/>
        <end position="140"/>
    </location>
</feature>
<evidence type="ECO:0000313" key="3">
    <source>
        <dbReference type="EMBL" id="PYI12678.1"/>
    </source>
</evidence>
<keyword evidence="4" id="KW-1185">Reference proteome</keyword>
<feature type="region of interest" description="Disordered" evidence="1">
    <location>
        <begin position="112"/>
        <end position="142"/>
    </location>
</feature>
<dbReference type="VEuPathDB" id="FungiDB:BO78DRAFT_356969"/>